<dbReference type="AlphaFoldDB" id="A0A6J7BFB5"/>
<sequence>MPSVITTTSGIAASIASMTAAFANLGGTKTTEVFAPVVLIASATVLKTGS</sequence>
<evidence type="ECO:0000313" key="1">
    <source>
        <dbReference type="EMBL" id="CAB4844216.1"/>
    </source>
</evidence>
<organism evidence="1">
    <name type="scientific">freshwater metagenome</name>
    <dbReference type="NCBI Taxonomy" id="449393"/>
    <lineage>
        <taxon>unclassified sequences</taxon>
        <taxon>metagenomes</taxon>
        <taxon>ecological metagenomes</taxon>
    </lineage>
</organism>
<name>A0A6J7BFB5_9ZZZZ</name>
<dbReference type="EMBL" id="CAFAZY010000126">
    <property type="protein sequence ID" value="CAB4844216.1"/>
    <property type="molecule type" value="Genomic_DNA"/>
</dbReference>
<gene>
    <name evidence="1" type="ORF">UFOPK3255_00870</name>
</gene>
<protein>
    <submittedName>
        <fullName evidence="1">Unannotated protein</fullName>
    </submittedName>
</protein>
<reference evidence="1" key="1">
    <citation type="submission" date="2020-05" db="EMBL/GenBank/DDBJ databases">
        <authorList>
            <person name="Chiriac C."/>
            <person name="Salcher M."/>
            <person name="Ghai R."/>
            <person name="Kavagutti S V."/>
        </authorList>
    </citation>
    <scope>NUCLEOTIDE SEQUENCE</scope>
</reference>
<accession>A0A6J7BFB5</accession>
<proteinExistence type="predicted"/>